<reference evidence="3" key="2">
    <citation type="submission" date="2022-06" db="UniProtKB">
        <authorList>
            <consortium name="EnsemblMetazoa"/>
        </authorList>
    </citation>
    <scope>IDENTIFICATION</scope>
    <source>
        <strain evidence="3">DF5081</strain>
    </source>
</reference>
<name>A0A8R1HFP7_CAEJA</name>
<dbReference type="PANTHER" id="PTHR38626">
    <property type="entry name" value="SKN-1 DEPENDENT ZYGOTIC TRANSCRIPT-RELATED"/>
    <property type="match status" value="1"/>
</dbReference>
<dbReference type="InterPro" id="IPR040426">
    <property type="entry name" value="C05B5.4-like"/>
</dbReference>
<keyword evidence="1" id="KW-1133">Transmembrane helix</keyword>
<dbReference type="PANTHER" id="PTHR38626:SF4">
    <property type="entry name" value="SKN-1 DEPENDENT ZYGOTIC TRANSCRIPT"/>
    <property type="match status" value="1"/>
</dbReference>
<feature type="domain" description="C2" evidence="2">
    <location>
        <begin position="3"/>
        <end position="89"/>
    </location>
</feature>
<evidence type="ECO:0000256" key="1">
    <source>
        <dbReference type="SAM" id="Phobius"/>
    </source>
</evidence>
<reference evidence="4" key="1">
    <citation type="submission" date="2010-08" db="EMBL/GenBank/DDBJ databases">
        <authorList>
            <consortium name="Caenorhabditis japonica Sequencing Consortium"/>
            <person name="Wilson R.K."/>
        </authorList>
    </citation>
    <scope>NUCLEOTIDE SEQUENCE [LARGE SCALE GENOMIC DNA]</scope>
    <source>
        <strain evidence="4">DF5081</strain>
    </source>
</reference>
<keyword evidence="4" id="KW-1185">Reference proteome</keyword>
<evidence type="ECO:0000313" key="3">
    <source>
        <dbReference type="EnsemblMetazoa" id="CJA00046.1"/>
    </source>
</evidence>
<keyword evidence="1" id="KW-0812">Transmembrane</keyword>
<sequence>MEELINSTEKTSFTSQWHGSLQSVRVSAQIEGSTALNPFGLIAKCDQGFYPKISFNQSSLDVWERLTVRVITIDSQCFSVKILVKLDTECPYCPIPTSTVMVTTSHSSFTLTSQQNLILCALIMALFTILSISVFLFTLRRIMKLRRRDSFKQFPSLDSGISSIAPLSYSDDIGSGEEKNSRFVDFFSVLPPDIDYDDIDEESIDIQKIPRLGSLVYSLFPTESDLSISDPLYV</sequence>
<accession>A0A8R1HFP7</accession>
<evidence type="ECO:0000259" key="2">
    <source>
        <dbReference type="Pfam" id="PF25330"/>
    </source>
</evidence>
<keyword evidence="1" id="KW-0472">Membrane</keyword>
<evidence type="ECO:0000313" key="4">
    <source>
        <dbReference type="Proteomes" id="UP000005237"/>
    </source>
</evidence>
<dbReference type="EnsemblMetazoa" id="CJA00046.1">
    <property type="protein sequence ID" value="CJA00046.1"/>
    <property type="gene ID" value="WBGene00119250"/>
</dbReference>
<proteinExistence type="predicted"/>
<dbReference type="Proteomes" id="UP000005237">
    <property type="component" value="Unassembled WGS sequence"/>
</dbReference>
<feature type="transmembrane region" description="Helical" evidence="1">
    <location>
        <begin position="116"/>
        <end position="139"/>
    </location>
</feature>
<protein>
    <recommendedName>
        <fullName evidence="2">C2 domain-containing protein</fullName>
    </recommendedName>
</protein>
<dbReference type="AlphaFoldDB" id="A0A8R1HFP7"/>
<organism evidence="3 4">
    <name type="scientific">Caenorhabditis japonica</name>
    <dbReference type="NCBI Taxonomy" id="281687"/>
    <lineage>
        <taxon>Eukaryota</taxon>
        <taxon>Metazoa</taxon>
        <taxon>Ecdysozoa</taxon>
        <taxon>Nematoda</taxon>
        <taxon>Chromadorea</taxon>
        <taxon>Rhabditida</taxon>
        <taxon>Rhabditina</taxon>
        <taxon>Rhabditomorpha</taxon>
        <taxon>Rhabditoidea</taxon>
        <taxon>Rhabditidae</taxon>
        <taxon>Peloderinae</taxon>
        <taxon>Caenorhabditis</taxon>
    </lineage>
</organism>
<dbReference type="Pfam" id="PF25330">
    <property type="entry name" value="C2_nem"/>
    <property type="match status" value="1"/>
</dbReference>
<dbReference type="InterPro" id="IPR057569">
    <property type="entry name" value="C2_nem"/>
</dbReference>